<keyword evidence="2" id="KW-1185">Reference proteome</keyword>
<evidence type="ECO:0000313" key="2">
    <source>
        <dbReference type="Proteomes" id="UP001168821"/>
    </source>
</evidence>
<accession>A0AA38IPD2</accession>
<gene>
    <name evidence="1" type="ORF">Zmor_010522</name>
</gene>
<dbReference type="EMBL" id="JALNTZ010000003">
    <property type="protein sequence ID" value="KAJ3658801.1"/>
    <property type="molecule type" value="Genomic_DNA"/>
</dbReference>
<protein>
    <submittedName>
        <fullName evidence="1">Uncharacterized protein</fullName>
    </submittedName>
</protein>
<dbReference type="Proteomes" id="UP001168821">
    <property type="component" value="Unassembled WGS sequence"/>
</dbReference>
<name>A0AA38IPD2_9CUCU</name>
<proteinExistence type="predicted"/>
<comment type="caution">
    <text evidence="1">The sequence shown here is derived from an EMBL/GenBank/DDBJ whole genome shotgun (WGS) entry which is preliminary data.</text>
</comment>
<evidence type="ECO:0000313" key="1">
    <source>
        <dbReference type="EMBL" id="KAJ3658801.1"/>
    </source>
</evidence>
<organism evidence="1 2">
    <name type="scientific">Zophobas morio</name>
    <dbReference type="NCBI Taxonomy" id="2755281"/>
    <lineage>
        <taxon>Eukaryota</taxon>
        <taxon>Metazoa</taxon>
        <taxon>Ecdysozoa</taxon>
        <taxon>Arthropoda</taxon>
        <taxon>Hexapoda</taxon>
        <taxon>Insecta</taxon>
        <taxon>Pterygota</taxon>
        <taxon>Neoptera</taxon>
        <taxon>Endopterygota</taxon>
        <taxon>Coleoptera</taxon>
        <taxon>Polyphaga</taxon>
        <taxon>Cucujiformia</taxon>
        <taxon>Tenebrionidae</taxon>
        <taxon>Zophobas</taxon>
    </lineage>
</organism>
<reference evidence="1" key="1">
    <citation type="journal article" date="2023" name="G3 (Bethesda)">
        <title>Whole genome assemblies of Zophobas morio and Tenebrio molitor.</title>
        <authorList>
            <person name="Kaur S."/>
            <person name="Stinson S.A."/>
            <person name="diCenzo G.C."/>
        </authorList>
    </citation>
    <scope>NUCLEOTIDE SEQUENCE</scope>
    <source>
        <strain evidence="1">QUZm001</strain>
    </source>
</reference>
<sequence>MSRWRSLLYYFNPLTFHPLFKDDLFQRSIRSRQFPINQNLLIVRIVIEVRRSSSISAELDVFWIERSQEYSEIVSLSKREVNESGPETNIIRLLSFPDCVTLRVRTKSQVWH</sequence>
<dbReference type="AlphaFoldDB" id="A0AA38IPD2"/>